<dbReference type="Proteomes" id="UP001159363">
    <property type="component" value="Chromosome 4"/>
</dbReference>
<proteinExistence type="predicted"/>
<accession>A0ABQ9HJU5</accession>
<organism evidence="1 2">
    <name type="scientific">Dryococelus australis</name>
    <dbReference type="NCBI Taxonomy" id="614101"/>
    <lineage>
        <taxon>Eukaryota</taxon>
        <taxon>Metazoa</taxon>
        <taxon>Ecdysozoa</taxon>
        <taxon>Arthropoda</taxon>
        <taxon>Hexapoda</taxon>
        <taxon>Insecta</taxon>
        <taxon>Pterygota</taxon>
        <taxon>Neoptera</taxon>
        <taxon>Polyneoptera</taxon>
        <taxon>Phasmatodea</taxon>
        <taxon>Verophasmatodea</taxon>
        <taxon>Anareolatae</taxon>
        <taxon>Phasmatidae</taxon>
        <taxon>Eurycanthinae</taxon>
        <taxon>Dryococelus</taxon>
    </lineage>
</organism>
<name>A0ABQ9HJU5_9NEOP</name>
<sequence length="284" mass="32031">MLAWPRHMSPRGFTSLLGVLVRWGSLHSRHLPLAFALARAVVQATRRRRPAYCREAVNKQLTREISKLTTWQLCQVEPSLLHAFHQNLTRPVASAQHASFAHSLVQLNIEGSCLAHRYSSDFLSRIAKVKRSTDPVFPKRERMAQQVRWQREGYKRCASQRQPVTSTTGASASRIFSDLSLHAGRVANTVVMWEFSRNYSISSLFSFCCTATYPGRDGVEGRALTFHQGEPGSIPSDVPNFRTLESCRAMPLVGGFSRGFPLSPALALQPYLIYSPLHRRQLLR</sequence>
<comment type="caution">
    <text evidence="1">The sequence shown here is derived from an EMBL/GenBank/DDBJ whole genome shotgun (WGS) entry which is preliminary data.</text>
</comment>
<keyword evidence="2" id="KW-1185">Reference proteome</keyword>
<gene>
    <name evidence="1" type="ORF">PR048_016451</name>
</gene>
<evidence type="ECO:0000313" key="1">
    <source>
        <dbReference type="EMBL" id="KAJ8884594.1"/>
    </source>
</evidence>
<evidence type="ECO:0000313" key="2">
    <source>
        <dbReference type="Proteomes" id="UP001159363"/>
    </source>
</evidence>
<dbReference type="EMBL" id="JARBHB010000005">
    <property type="protein sequence ID" value="KAJ8884594.1"/>
    <property type="molecule type" value="Genomic_DNA"/>
</dbReference>
<protein>
    <submittedName>
        <fullName evidence="1">Uncharacterized protein</fullName>
    </submittedName>
</protein>
<reference evidence="1 2" key="1">
    <citation type="submission" date="2023-02" db="EMBL/GenBank/DDBJ databases">
        <title>LHISI_Scaffold_Assembly.</title>
        <authorList>
            <person name="Stuart O.P."/>
            <person name="Cleave R."/>
            <person name="Magrath M.J.L."/>
            <person name="Mikheyev A.S."/>
        </authorList>
    </citation>
    <scope>NUCLEOTIDE SEQUENCE [LARGE SCALE GENOMIC DNA]</scope>
    <source>
        <strain evidence="1">Daus_M_001</strain>
        <tissue evidence="1">Leg muscle</tissue>
    </source>
</reference>